<dbReference type="Proteomes" id="UP000033815">
    <property type="component" value="Unassembled WGS sequence"/>
</dbReference>
<keyword evidence="1" id="KW-0812">Transmembrane</keyword>
<keyword evidence="1" id="KW-0472">Membrane</keyword>
<dbReference type="EMBL" id="LCHP01000004">
    <property type="protein sequence ID" value="KKT36763.1"/>
    <property type="molecule type" value="Genomic_DNA"/>
</dbReference>
<evidence type="ECO:0000256" key="1">
    <source>
        <dbReference type="SAM" id="Phobius"/>
    </source>
</evidence>
<dbReference type="PANTHER" id="PTHR37304">
    <property type="entry name" value="MEMBRANE PROTEIN-RELATED"/>
    <property type="match status" value="1"/>
</dbReference>
<protein>
    <recommendedName>
        <fullName evidence="4">DUF378 domain-containing protein</fullName>
    </recommendedName>
</protein>
<dbReference type="AlphaFoldDB" id="A0A837I9I5"/>
<keyword evidence="1" id="KW-1133">Transmembrane helix</keyword>
<proteinExistence type="predicted"/>
<gene>
    <name evidence="2" type="ORF">UW25_C0004G0091</name>
</gene>
<name>A0A837I9I5_9BACT</name>
<reference evidence="2 3" key="1">
    <citation type="journal article" date="2015" name="Nature">
        <title>rRNA introns, odd ribosomes, and small enigmatic genomes across a large radiation of phyla.</title>
        <authorList>
            <person name="Brown C.T."/>
            <person name="Hug L.A."/>
            <person name="Thomas B.C."/>
            <person name="Sharon I."/>
            <person name="Castelle C.J."/>
            <person name="Singh A."/>
            <person name="Wilkins M.J."/>
            <person name="Williams K.H."/>
            <person name="Banfield J.F."/>
        </authorList>
    </citation>
    <scope>NUCLEOTIDE SEQUENCE [LARGE SCALE GENOMIC DNA]</scope>
</reference>
<dbReference type="PANTHER" id="PTHR37304:SF1">
    <property type="entry name" value="MEMBRANE PROTEIN"/>
    <property type="match status" value="1"/>
</dbReference>
<evidence type="ECO:0000313" key="3">
    <source>
        <dbReference type="Proteomes" id="UP000033815"/>
    </source>
</evidence>
<comment type="caution">
    <text evidence="2">The sequence shown here is derived from an EMBL/GenBank/DDBJ whole genome shotgun (WGS) entry which is preliminary data.</text>
</comment>
<evidence type="ECO:0008006" key="4">
    <source>
        <dbReference type="Google" id="ProtNLM"/>
    </source>
</evidence>
<feature type="transmembrane region" description="Helical" evidence="1">
    <location>
        <begin position="88"/>
        <end position="106"/>
    </location>
</feature>
<dbReference type="InterPro" id="IPR007211">
    <property type="entry name" value="DUF378"/>
</dbReference>
<organism evidence="2 3">
    <name type="scientific">Candidatus Nomurabacteria bacterium GW2011_GWB1_44_12</name>
    <dbReference type="NCBI Taxonomy" id="1618748"/>
    <lineage>
        <taxon>Bacteria</taxon>
        <taxon>Candidatus Nomuraibacteriota</taxon>
    </lineage>
</organism>
<dbReference type="Pfam" id="PF04070">
    <property type="entry name" value="DUF378"/>
    <property type="match status" value="1"/>
</dbReference>
<feature type="transmembrane region" description="Helical" evidence="1">
    <location>
        <begin position="47"/>
        <end position="68"/>
    </location>
</feature>
<accession>A0A837I9I5</accession>
<sequence length="121" mass="13216">MNPHRAPFLVLGVGVFDEKSYAQSDVPLDDMRVYNISERSRNIKTFFIMKALHVIAFVLVIVGGINWGLVGINPSYNLVSMLVGGWPVVEQVVYILVGLSAIYLAATHKGDCRTCSAGATM</sequence>
<evidence type="ECO:0000313" key="2">
    <source>
        <dbReference type="EMBL" id="KKT36763.1"/>
    </source>
</evidence>